<dbReference type="AlphaFoldDB" id="A0AAD5FQI3"/>
<protein>
    <recommendedName>
        <fullName evidence="3">Craniofacial development protein 2-like</fullName>
    </recommendedName>
</protein>
<dbReference type="PANTHER" id="PTHR23227">
    <property type="entry name" value="BUCENTAUR RELATED"/>
    <property type="match status" value="1"/>
</dbReference>
<dbReference type="InterPro" id="IPR036691">
    <property type="entry name" value="Endo/exonu/phosph_ase_sf"/>
</dbReference>
<dbReference type="InterPro" id="IPR027124">
    <property type="entry name" value="Swc5/CFDP1/2"/>
</dbReference>
<name>A0AAD5FQI3_SILAS</name>
<accession>A0AAD5FQI3</accession>
<dbReference type="EMBL" id="MU551581">
    <property type="protein sequence ID" value="KAI5624613.1"/>
    <property type="molecule type" value="Genomic_DNA"/>
</dbReference>
<reference evidence="1" key="1">
    <citation type="submission" date="2018-07" db="EMBL/GenBank/DDBJ databases">
        <title>Comparative genomics of catfishes provides insights into carnivory and benthic adaptation.</title>
        <authorList>
            <person name="Zhang Y."/>
            <person name="Wang D."/>
            <person name="Peng Z."/>
            <person name="Zheng S."/>
            <person name="Shao F."/>
            <person name="Tao W."/>
        </authorList>
    </citation>
    <scope>NUCLEOTIDE SEQUENCE</scope>
    <source>
        <strain evidence="1">Chongqing</strain>
    </source>
</reference>
<comment type="caution">
    <text evidence="1">The sequence shown here is derived from an EMBL/GenBank/DDBJ whole genome shotgun (WGS) entry which is preliminary data.</text>
</comment>
<evidence type="ECO:0000313" key="2">
    <source>
        <dbReference type="Proteomes" id="UP001205998"/>
    </source>
</evidence>
<keyword evidence="2" id="KW-1185">Reference proteome</keyword>
<dbReference type="SUPFAM" id="SSF56219">
    <property type="entry name" value="DNase I-like"/>
    <property type="match status" value="1"/>
</dbReference>
<proteinExistence type="predicted"/>
<evidence type="ECO:0008006" key="3">
    <source>
        <dbReference type="Google" id="ProtNLM"/>
    </source>
</evidence>
<organism evidence="1 2">
    <name type="scientific">Silurus asotus</name>
    <name type="common">Amur catfish</name>
    <name type="synonym">Parasilurus asotus</name>
    <dbReference type="NCBI Taxonomy" id="30991"/>
    <lineage>
        <taxon>Eukaryota</taxon>
        <taxon>Metazoa</taxon>
        <taxon>Chordata</taxon>
        <taxon>Craniata</taxon>
        <taxon>Vertebrata</taxon>
        <taxon>Euteleostomi</taxon>
        <taxon>Actinopterygii</taxon>
        <taxon>Neopterygii</taxon>
        <taxon>Teleostei</taxon>
        <taxon>Ostariophysi</taxon>
        <taxon>Siluriformes</taxon>
        <taxon>Siluridae</taxon>
        <taxon>Silurus</taxon>
    </lineage>
</organism>
<dbReference type="Proteomes" id="UP001205998">
    <property type="component" value="Unassembled WGS sequence"/>
</dbReference>
<evidence type="ECO:0000313" key="1">
    <source>
        <dbReference type="EMBL" id="KAI5624613.1"/>
    </source>
</evidence>
<gene>
    <name evidence="1" type="ORF">C0J50_15839</name>
</gene>
<dbReference type="PANTHER" id="PTHR23227:SF83">
    <property type="entry name" value="ENDONUCLEASE_EXONUCLEASE_PHOSPHATASE DOMAIN-CONTAINING PROTEIN"/>
    <property type="match status" value="1"/>
</dbReference>
<dbReference type="Gene3D" id="3.60.10.10">
    <property type="entry name" value="Endonuclease/exonuclease/phosphatase"/>
    <property type="match status" value="1"/>
</dbReference>
<sequence length="259" mass="29968">MTGNGREISDMMEQRKVDMLCVQESKWKGSKTRNIGGVMINVISAYATQVGCEMKKEKFWSEFYKVMVSVPRKERLVIGADFNGHVGKGNRGDEEVMGRYGFKESNVEKQMVVDFSKMMEMAVVNIYFKKKEDHRATYNSGGRCPQVDYVLCWRCNLKKTGDCKVLSGDSVAIQHQMVVCRMALEVKKKRRRVRTEKRIRWLKLKERDCSMRFREEVRQWLSGGEEALDDWATTAEVIRETASKILGMTSGNRKEDKKT</sequence>